<dbReference type="EMBL" id="JBHTON010000014">
    <property type="protein sequence ID" value="MFD1484659.1"/>
    <property type="molecule type" value="Genomic_DNA"/>
</dbReference>
<name>A0ABW4E437_9LACO</name>
<feature type="region of interest" description="Disordered" evidence="1">
    <location>
        <begin position="126"/>
        <end position="158"/>
    </location>
</feature>
<evidence type="ECO:0000313" key="2">
    <source>
        <dbReference type="EMBL" id="MFD1484659.1"/>
    </source>
</evidence>
<dbReference type="RefSeq" id="WP_125753732.1">
    <property type="nucleotide sequence ID" value="NZ_JBHTON010000014.1"/>
</dbReference>
<sequence>MADGGWIKLYRSLLDDELWLDCTPVQKTVMITLLLMANHAERKWVWKGEKFHAKPGQFRTSLDSIKLKAGNGVSVRAIRTSLDKFEKLGFLTNESTKQGRLVTIANWAKYQLSTDETTNDLTVNRQSTDNQLTPNKNVRSKEVKPSSHKSAKRTFDEQSKELRAATKLWELIQRNNPKAKQQDLQKWADVFRLMHERDNRSWKDIGMLIQWSQNDSFWSSNILSAKKLREKFDQLTAKMNQEGGGFVPEQPVLETPHTFSVAEWATDAYRLSRSIDEVVATAKSEGVPASEAEIRAALTQFQTKEDGEQ</sequence>
<evidence type="ECO:0000313" key="3">
    <source>
        <dbReference type="Proteomes" id="UP001597252"/>
    </source>
</evidence>
<evidence type="ECO:0000256" key="1">
    <source>
        <dbReference type="SAM" id="MobiDB-lite"/>
    </source>
</evidence>
<gene>
    <name evidence="2" type="ORF">ACFQ5J_05395</name>
</gene>
<protein>
    <submittedName>
        <fullName evidence="2">DNA replication protein DnaD</fullName>
    </submittedName>
</protein>
<feature type="compositionally biased region" description="Polar residues" evidence="1">
    <location>
        <begin position="126"/>
        <end position="137"/>
    </location>
</feature>
<keyword evidence="3" id="KW-1185">Reference proteome</keyword>
<dbReference type="Proteomes" id="UP001597252">
    <property type="component" value="Unassembled WGS sequence"/>
</dbReference>
<accession>A0ABW4E437</accession>
<comment type="caution">
    <text evidence="2">The sequence shown here is derived from an EMBL/GenBank/DDBJ whole genome shotgun (WGS) entry which is preliminary data.</text>
</comment>
<proteinExistence type="predicted"/>
<organism evidence="2 3">
    <name type="scientific">Lacticaseibacillus baoqingensis</name>
    <dbReference type="NCBI Taxonomy" id="2486013"/>
    <lineage>
        <taxon>Bacteria</taxon>
        <taxon>Bacillati</taxon>
        <taxon>Bacillota</taxon>
        <taxon>Bacilli</taxon>
        <taxon>Lactobacillales</taxon>
        <taxon>Lactobacillaceae</taxon>
        <taxon>Lacticaseibacillus</taxon>
    </lineage>
</organism>
<reference evidence="3" key="1">
    <citation type="journal article" date="2019" name="Int. J. Syst. Evol. Microbiol.">
        <title>The Global Catalogue of Microorganisms (GCM) 10K type strain sequencing project: providing services to taxonomists for standard genome sequencing and annotation.</title>
        <authorList>
            <consortium name="The Broad Institute Genomics Platform"/>
            <consortium name="The Broad Institute Genome Sequencing Center for Infectious Disease"/>
            <person name="Wu L."/>
            <person name="Ma J."/>
        </authorList>
    </citation>
    <scope>NUCLEOTIDE SEQUENCE [LARGE SCALE GENOMIC DNA]</scope>
    <source>
        <strain evidence="3">CCM 8903</strain>
    </source>
</reference>